<evidence type="ECO:0008006" key="3">
    <source>
        <dbReference type="Google" id="ProtNLM"/>
    </source>
</evidence>
<dbReference type="KEGG" id="rub:GBA63_22320"/>
<gene>
    <name evidence="1" type="ORF">GBA63_22320</name>
</gene>
<organism evidence="1 2">
    <name type="scientific">Rubrobacter tropicus</name>
    <dbReference type="NCBI Taxonomy" id="2653851"/>
    <lineage>
        <taxon>Bacteria</taxon>
        <taxon>Bacillati</taxon>
        <taxon>Actinomycetota</taxon>
        <taxon>Rubrobacteria</taxon>
        <taxon>Rubrobacterales</taxon>
        <taxon>Rubrobacteraceae</taxon>
        <taxon>Rubrobacter</taxon>
    </lineage>
</organism>
<keyword evidence="1" id="KW-0614">Plasmid</keyword>
<protein>
    <recommendedName>
        <fullName evidence="3">DUF4209 domain-containing protein</fullName>
    </recommendedName>
</protein>
<name>A0A6G8QG17_9ACTN</name>
<dbReference type="Proteomes" id="UP000501452">
    <property type="component" value="Plasmid unnamed1"/>
</dbReference>
<proteinExistence type="predicted"/>
<reference evidence="1 2" key="1">
    <citation type="submission" date="2019-10" db="EMBL/GenBank/DDBJ databases">
        <title>Rubrobacter sp nov SCSIO 52090 isolated from a deep-sea sediment in the South China Sea.</title>
        <authorList>
            <person name="Chen R.W."/>
        </authorList>
    </citation>
    <scope>NUCLEOTIDE SEQUENCE [LARGE SCALE GENOMIC DNA]</scope>
    <source>
        <strain evidence="1 2">SCSIO 52909</strain>
        <plasmid evidence="1 2">unnamed1</plasmid>
    </source>
</reference>
<geneLocation type="plasmid" evidence="1 2">
    <name>unnamed1</name>
</geneLocation>
<keyword evidence="2" id="KW-1185">Reference proteome</keyword>
<evidence type="ECO:0000313" key="2">
    <source>
        <dbReference type="Proteomes" id="UP000501452"/>
    </source>
</evidence>
<dbReference type="RefSeq" id="WP_166180745.1">
    <property type="nucleotide sequence ID" value="NZ_CP045120.1"/>
</dbReference>
<accession>A0A6G8QG17</accession>
<sequence>MPHEVRLPGENPTLGFAIDSAAREGEEIRVSSTEFTSSGDGEIFVSRLEGLAQELLSALPQGARVEPSQVDHLVGIYRKDMTATVYLNECDIRAQVRSARPFGAREPLGEDDMVDVAKVAFVVRETEEEIVFPPDAGVVAVFSYGWRKGIFFDLAPLREGVGERDYDVAGRLGSCMAYLMNAEIASMDTETWDFMIGRGWFPFIGLPRRISRNLVGFARSRIDLDVVLPEVVEAVGAAVPRFREAWEQAELFGPHRDLLLRALERFEAGDYMSCTALVHSRIEGILRSIHEALGGTGNPKQRVLARTGTAGRRSSLHENSWLLPDGFGRFLEEAYFANFEPGKPATLSRNSVGHGVASQEEFGEKGACLSLLIVHQLFFYLPETEVVEEPAPGADGAPAGED</sequence>
<dbReference type="AlphaFoldDB" id="A0A6G8QG17"/>
<dbReference type="EMBL" id="CP045120">
    <property type="protein sequence ID" value="QIN85439.1"/>
    <property type="molecule type" value="Genomic_DNA"/>
</dbReference>
<evidence type="ECO:0000313" key="1">
    <source>
        <dbReference type="EMBL" id="QIN85439.1"/>
    </source>
</evidence>